<dbReference type="Proteomes" id="UP000272942">
    <property type="component" value="Unassembled WGS sequence"/>
</dbReference>
<evidence type="ECO:0000313" key="2">
    <source>
        <dbReference type="Proteomes" id="UP000272942"/>
    </source>
</evidence>
<protein>
    <submittedName>
        <fullName evidence="1 3">Uncharacterized protein</fullName>
    </submittedName>
</protein>
<keyword evidence="2" id="KW-1185">Reference proteome</keyword>
<proteinExistence type="predicted"/>
<organism evidence="3">
    <name type="scientific">Echinostoma caproni</name>
    <dbReference type="NCBI Taxonomy" id="27848"/>
    <lineage>
        <taxon>Eukaryota</taxon>
        <taxon>Metazoa</taxon>
        <taxon>Spiralia</taxon>
        <taxon>Lophotrochozoa</taxon>
        <taxon>Platyhelminthes</taxon>
        <taxon>Trematoda</taxon>
        <taxon>Digenea</taxon>
        <taxon>Plagiorchiida</taxon>
        <taxon>Echinostomata</taxon>
        <taxon>Echinostomatoidea</taxon>
        <taxon>Echinostomatidae</taxon>
        <taxon>Echinostoma</taxon>
    </lineage>
</organism>
<accession>A0A183ANP0</accession>
<evidence type="ECO:0000313" key="3">
    <source>
        <dbReference type="WBParaSite" id="ECPE_0000860101-mRNA-1"/>
    </source>
</evidence>
<sequence length="251" mass="28862">MSTDFRKQVSRWRLINRAITSEIDFSSFLYDVKFSLKEDSRRDSGSSLENISGMTRNGNIRFSKQTPYSLFILRLLLSSTLLYRFKSPIRTEEARLWKVTVESTRYGAVVRARKIKSHATTVLGQRNHSLGIGDMESSRVVISELLLEHIAESSDSRPTSSPWNEEVDTTQSDYYDFTWKEPPGEDELKREPEESGGQPMIRVQLLRLLPHNISQLKRGQPFPMLTLMAPQLVPQPGAMHVFVEFEIFYGV</sequence>
<evidence type="ECO:0000313" key="1">
    <source>
        <dbReference type="EMBL" id="VDP83805.1"/>
    </source>
</evidence>
<reference evidence="3" key="1">
    <citation type="submission" date="2016-06" db="UniProtKB">
        <authorList>
            <consortium name="WormBaseParasite"/>
        </authorList>
    </citation>
    <scope>IDENTIFICATION</scope>
</reference>
<reference evidence="1 2" key="2">
    <citation type="submission" date="2018-11" db="EMBL/GenBank/DDBJ databases">
        <authorList>
            <consortium name="Pathogen Informatics"/>
        </authorList>
    </citation>
    <scope>NUCLEOTIDE SEQUENCE [LARGE SCALE GENOMIC DNA]</scope>
    <source>
        <strain evidence="1 2">Egypt</strain>
    </source>
</reference>
<gene>
    <name evidence="1" type="ORF">ECPE_LOCUS8575</name>
</gene>
<dbReference type="AlphaFoldDB" id="A0A183ANP0"/>
<dbReference type="EMBL" id="UZAN01046168">
    <property type="protein sequence ID" value="VDP83805.1"/>
    <property type="molecule type" value="Genomic_DNA"/>
</dbReference>
<dbReference type="WBParaSite" id="ECPE_0000860101-mRNA-1">
    <property type="protein sequence ID" value="ECPE_0000860101-mRNA-1"/>
    <property type="gene ID" value="ECPE_0000860101"/>
</dbReference>
<name>A0A183ANP0_9TREM</name>